<dbReference type="KEGG" id="fax:FUAX_48120"/>
<dbReference type="EMBL" id="AP025318">
    <property type="protein sequence ID" value="BDD12380.1"/>
    <property type="molecule type" value="Genomic_DNA"/>
</dbReference>
<evidence type="ECO:0000313" key="1">
    <source>
        <dbReference type="EMBL" id="BDD12380.1"/>
    </source>
</evidence>
<evidence type="ECO:0008006" key="3">
    <source>
        <dbReference type="Google" id="ProtNLM"/>
    </source>
</evidence>
<evidence type="ECO:0000313" key="2">
    <source>
        <dbReference type="Proteomes" id="UP001348817"/>
    </source>
</evidence>
<sequence>MLKFLLYLVLGGVIYYLYQKDKQNRRYGHTGITEKEVKRPSYTPKKSIPEVLRKKSPEQKILELSEYKKILTIKEIIIKTGLGMEEVETLLRKFVEKGIVQETVNADGKVLYDFS</sequence>
<reference evidence="1 2" key="1">
    <citation type="submission" date="2021-12" db="EMBL/GenBank/DDBJ databases">
        <title>Genome sequencing of bacteria with rrn-lacking chromosome and rrn-plasmid.</title>
        <authorList>
            <person name="Anda M."/>
            <person name="Iwasaki W."/>
        </authorList>
    </citation>
    <scope>NUCLEOTIDE SEQUENCE [LARGE SCALE GENOMIC DNA]</scope>
    <source>
        <strain evidence="1 2">DSM 100852</strain>
        <plasmid evidence="1 2">pFA4</plasmid>
    </source>
</reference>
<organism evidence="1 2">
    <name type="scientific">Fulvitalea axinellae</name>
    <dbReference type="NCBI Taxonomy" id="1182444"/>
    <lineage>
        <taxon>Bacteria</taxon>
        <taxon>Pseudomonadati</taxon>
        <taxon>Bacteroidota</taxon>
        <taxon>Cytophagia</taxon>
        <taxon>Cytophagales</taxon>
        <taxon>Persicobacteraceae</taxon>
        <taxon>Fulvitalea</taxon>
    </lineage>
</organism>
<protein>
    <recommendedName>
        <fullName evidence="3">MarR family transcriptional regulator</fullName>
    </recommendedName>
</protein>
<keyword evidence="2" id="KW-1185">Reference proteome</keyword>
<dbReference type="RefSeq" id="WP_338395731.1">
    <property type="nucleotide sequence ID" value="NZ_AP025318.1"/>
</dbReference>
<geneLocation type="plasmid" evidence="1 2">
    <name>pFA4</name>
</geneLocation>
<keyword evidence="1" id="KW-0614">Plasmid</keyword>
<dbReference type="AlphaFoldDB" id="A0AAU9CSX6"/>
<dbReference type="Proteomes" id="UP001348817">
    <property type="component" value="Plasmid pFA4"/>
</dbReference>
<proteinExistence type="predicted"/>
<name>A0AAU9CSX6_9BACT</name>
<gene>
    <name evidence="1" type="ORF">FUAX_48120</name>
</gene>
<accession>A0AAU9CSX6</accession>